<organism evidence="1 2">
    <name type="scientific">Tengunoibacter tsumagoiensis</name>
    <dbReference type="NCBI Taxonomy" id="2014871"/>
    <lineage>
        <taxon>Bacteria</taxon>
        <taxon>Bacillati</taxon>
        <taxon>Chloroflexota</taxon>
        <taxon>Ktedonobacteria</taxon>
        <taxon>Ktedonobacterales</taxon>
        <taxon>Dictyobacteraceae</taxon>
        <taxon>Tengunoibacter</taxon>
    </lineage>
</organism>
<sequence length="475" mass="52844">MSFRDLPLFTIPGQHKRAVGFHNIGSGVLRASHTTTIRMIESHYGARCGHIPLNACEHFALVTEHTLATSSHIAYLSRLLEQKVQPITGVELASNVQEEPPLIVPYINTPETERYIQQDLAAQSWGLPSSMVHILKNKADFYQLLDELQLEGFQVPDYTVAVLPELVPATLRFLAGLEDLLHEVGMTDYPSGVVIRGAESDGNYGCVLLSEYQQKILAIVDGDGLHPFLYPDWATALQDAQTHLEQTIDPFKEPRIVISRMVDVLDSPGLSLVLHEQQVASLGWNGQLQRDGSKACAGTSSYVAATPQLERWQAEYEELTALFLEKLLRCTAQRCGIDVATITGLANLDIILPGPQEQHLQKLRGLPPLPYLAECNPRWTNYTDAIMTVIGAQQRPQTISSMQAVIREGIFTYDKYVLPAHCDPYQLRDRIAERDAQLKQQGTRIICRMPNNPMGLILAGNLVQAEQELSRLVGL</sequence>
<dbReference type="Proteomes" id="UP000287352">
    <property type="component" value="Unassembled WGS sequence"/>
</dbReference>
<dbReference type="OrthoDB" id="140951at2"/>
<reference evidence="2" key="1">
    <citation type="submission" date="2018-12" db="EMBL/GenBank/DDBJ databases">
        <title>Tengunoibacter tsumagoiensis gen. nov., sp. nov., Dictyobacter kobayashii sp. nov., D. alpinus sp. nov., and D. joshuensis sp. nov. and description of Dictyobacteraceae fam. nov. within the order Ktedonobacterales isolated from Tengu-no-mugimeshi.</title>
        <authorList>
            <person name="Wang C.M."/>
            <person name="Zheng Y."/>
            <person name="Sakai Y."/>
            <person name="Toyoda A."/>
            <person name="Minakuchi Y."/>
            <person name="Abe K."/>
            <person name="Yokota A."/>
            <person name="Yabe S."/>
        </authorList>
    </citation>
    <scope>NUCLEOTIDE SEQUENCE [LARGE SCALE GENOMIC DNA]</scope>
    <source>
        <strain evidence="2">Uno3</strain>
    </source>
</reference>
<dbReference type="RefSeq" id="WP_126578172.1">
    <property type="nucleotide sequence ID" value="NZ_BIFR01000001.1"/>
</dbReference>
<name>A0A401ZUE7_9CHLR</name>
<evidence type="ECO:0000313" key="1">
    <source>
        <dbReference type="EMBL" id="GCE10578.1"/>
    </source>
</evidence>
<evidence type="ECO:0000313" key="2">
    <source>
        <dbReference type="Proteomes" id="UP000287352"/>
    </source>
</evidence>
<keyword evidence="2" id="KW-1185">Reference proteome</keyword>
<gene>
    <name evidence="1" type="ORF">KTT_04370</name>
</gene>
<protein>
    <submittedName>
        <fullName evidence="1">Uncharacterized protein</fullName>
    </submittedName>
</protein>
<accession>A0A401ZUE7</accession>
<dbReference type="AlphaFoldDB" id="A0A401ZUE7"/>
<comment type="caution">
    <text evidence="1">The sequence shown here is derived from an EMBL/GenBank/DDBJ whole genome shotgun (WGS) entry which is preliminary data.</text>
</comment>
<proteinExistence type="predicted"/>
<dbReference type="EMBL" id="BIFR01000001">
    <property type="protein sequence ID" value="GCE10578.1"/>
    <property type="molecule type" value="Genomic_DNA"/>
</dbReference>